<dbReference type="PANTHER" id="PTHR30448:SF0">
    <property type="entry name" value="RNASE ADAPTER PROTEIN RAPZ"/>
    <property type="match status" value="1"/>
</dbReference>
<protein>
    <submittedName>
        <fullName evidence="3">Uncharacterized protein</fullName>
    </submittedName>
</protein>
<dbReference type="GO" id="GO:0005524">
    <property type="term" value="F:ATP binding"/>
    <property type="evidence" value="ECO:0007669"/>
    <property type="project" value="InterPro"/>
</dbReference>
<proteinExistence type="predicted"/>
<comment type="caution">
    <text evidence="3">The sequence shown here is derived from an EMBL/GenBank/DDBJ whole genome shotgun (WGS) entry which is preliminary data.</text>
</comment>
<evidence type="ECO:0000259" key="2">
    <source>
        <dbReference type="Pfam" id="PF22740"/>
    </source>
</evidence>
<name>A0A098LJP2_9BACT</name>
<dbReference type="eggNOG" id="COG3178">
    <property type="taxonomic scope" value="Bacteria"/>
</dbReference>
<evidence type="ECO:0000259" key="1">
    <source>
        <dbReference type="Pfam" id="PF01636"/>
    </source>
</evidence>
<dbReference type="InterPro" id="IPR011009">
    <property type="entry name" value="Kinase-like_dom_sf"/>
</dbReference>
<dbReference type="eggNOG" id="COG1660">
    <property type="taxonomic scope" value="Bacteria"/>
</dbReference>
<dbReference type="Pfam" id="PF22740">
    <property type="entry name" value="PapZ_C"/>
    <property type="match status" value="1"/>
</dbReference>
<dbReference type="InterPro" id="IPR005337">
    <property type="entry name" value="RapZ-like"/>
</dbReference>
<evidence type="ECO:0000313" key="4">
    <source>
        <dbReference type="Proteomes" id="UP000030185"/>
    </source>
</evidence>
<gene>
    <name evidence="3" type="ORF">MYP_3507</name>
</gene>
<dbReference type="PANTHER" id="PTHR30448">
    <property type="entry name" value="RNASE ADAPTER PROTEIN RAPZ"/>
    <property type="match status" value="1"/>
</dbReference>
<organism evidence="3 4">
    <name type="scientific">Sporocytophaga myxococcoides</name>
    <dbReference type="NCBI Taxonomy" id="153721"/>
    <lineage>
        <taxon>Bacteria</taxon>
        <taxon>Pseudomonadati</taxon>
        <taxon>Bacteroidota</taxon>
        <taxon>Cytophagia</taxon>
        <taxon>Cytophagales</taxon>
        <taxon>Cytophagaceae</taxon>
        <taxon>Sporocytophaga</taxon>
    </lineage>
</organism>
<dbReference type="RefSeq" id="WP_045465907.1">
    <property type="nucleotide sequence ID" value="NZ_BBLT01000007.1"/>
</dbReference>
<accession>A0A098LJP2</accession>
<feature type="domain" description="RapZ C-terminal" evidence="2">
    <location>
        <begin position="351"/>
        <end position="472"/>
    </location>
</feature>
<feature type="domain" description="Aminoglycoside phosphotransferase" evidence="1">
    <location>
        <begin position="24"/>
        <end position="249"/>
    </location>
</feature>
<evidence type="ECO:0000313" key="3">
    <source>
        <dbReference type="EMBL" id="GAL86278.1"/>
    </source>
</evidence>
<dbReference type="Proteomes" id="UP000030185">
    <property type="component" value="Unassembled WGS sequence"/>
</dbReference>
<keyword evidence="4" id="KW-1185">Reference proteome</keyword>
<dbReference type="AlphaFoldDB" id="A0A098LJP2"/>
<dbReference type="EMBL" id="BBLT01000007">
    <property type="protein sequence ID" value="GAL86278.1"/>
    <property type="molecule type" value="Genomic_DNA"/>
</dbReference>
<dbReference type="Pfam" id="PF01636">
    <property type="entry name" value="APH"/>
    <property type="match status" value="1"/>
</dbReference>
<sequence length="482" mass="56336">MSTIIEQVKTFFESWKPETPVEDVRQLAQAGSDRQYFRVKTPPRSYIVTYNNNTPENSAFLEFSRHFASKQLAVPEIFHSSADKQFYIQADLGDTSLFDIVQTEGYTDRTFELYQKTFAQLAQLQIQGGTGLNYDYCIATRSFDRQAIYSDLLYFKYYFLRALKLNYDKNLLLNDFEMLSYYLMQERNKYFMHRDCQSRNVMVKDDKVYFIDYQGGMQGALQYDVASMLWQAKAALPFEWRDELVHYYFDRVNDLLGNQLNKKDFLDIYKGFVLIRMLQTLGAYGFRGLFERKPHFISSIPFALRNLRWFLENKGIPIRLPELEKVLNAMVDEEIIKRFENIKADKESKLVVKICSFSYKTGHPEDLSGNGGGFVFDCRGILNPGRYEPYKKLTGRDKPVQDFLLYQTEMPVFLQHVYSLVDISVSDYLKRDFDSLMISFGCTGGQHRSVFAADSLAKHLQQKFGVKIELSHCIQDAKNWVN</sequence>
<reference evidence="3 4" key="1">
    <citation type="submission" date="2014-09" db="EMBL/GenBank/DDBJ databases">
        <title>Sporocytophaga myxococcoides PG-01 genome sequencing.</title>
        <authorList>
            <person name="Liu L."/>
            <person name="Gao P.J."/>
            <person name="Chen G.J."/>
            <person name="Wang L.S."/>
        </authorList>
    </citation>
    <scope>NUCLEOTIDE SEQUENCE [LARGE SCALE GENOMIC DNA]</scope>
    <source>
        <strain evidence="3 4">PG-01</strain>
    </source>
</reference>
<dbReference type="STRING" id="153721.MYP_3507"/>
<dbReference type="Gene3D" id="3.90.1200.10">
    <property type="match status" value="1"/>
</dbReference>
<dbReference type="OrthoDB" id="9784461at2"/>
<dbReference type="InterPro" id="IPR002575">
    <property type="entry name" value="Aminoglycoside_PTrfase"/>
</dbReference>
<dbReference type="InterPro" id="IPR053931">
    <property type="entry name" value="RapZ_C"/>
</dbReference>
<dbReference type="Gene3D" id="3.30.200.20">
    <property type="entry name" value="Phosphorylase Kinase, domain 1"/>
    <property type="match status" value="1"/>
</dbReference>
<dbReference type="SUPFAM" id="SSF56112">
    <property type="entry name" value="Protein kinase-like (PK-like)"/>
    <property type="match status" value="1"/>
</dbReference>